<evidence type="ECO:0000313" key="2">
    <source>
        <dbReference type="Proteomes" id="UP000237000"/>
    </source>
</evidence>
<evidence type="ECO:0000313" key="1">
    <source>
        <dbReference type="EMBL" id="PON97929.1"/>
    </source>
</evidence>
<name>A0A2P5FJG8_TREOI</name>
<dbReference type="AlphaFoldDB" id="A0A2P5FJG8"/>
<organism evidence="1 2">
    <name type="scientific">Trema orientale</name>
    <name type="common">Charcoal tree</name>
    <name type="synonym">Celtis orientalis</name>
    <dbReference type="NCBI Taxonomy" id="63057"/>
    <lineage>
        <taxon>Eukaryota</taxon>
        <taxon>Viridiplantae</taxon>
        <taxon>Streptophyta</taxon>
        <taxon>Embryophyta</taxon>
        <taxon>Tracheophyta</taxon>
        <taxon>Spermatophyta</taxon>
        <taxon>Magnoliopsida</taxon>
        <taxon>eudicotyledons</taxon>
        <taxon>Gunneridae</taxon>
        <taxon>Pentapetalae</taxon>
        <taxon>rosids</taxon>
        <taxon>fabids</taxon>
        <taxon>Rosales</taxon>
        <taxon>Cannabaceae</taxon>
        <taxon>Trema</taxon>
    </lineage>
</organism>
<sequence length="63" mass="7308">MAIKNPMQIGSGLCQQQAWKLRSFDWLIGFVVNTHGLVGSSDPREIRREKERKTHIIIFLKNN</sequence>
<protein>
    <submittedName>
        <fullName evidence="1">Uncharacterized protein</fullName>
    </submittedName>
</protein>
<accession>A0A2P5FJG8</accession>
<keyword evidence="2" id="KW-1185">Reference proteome</keyword>
<dbReference type="EMBL" id="JXTC01000028">
    <property type="protein sequence ID" value="PON97929.1"/>
    <property type="molecule type" value="Genomic_DNA"/>
</dbReference>
<gene>
    <name evidence="1" type="ORF">TorRG33x02_062440</name>
</gene>
<dbReference type="Proteomes" id="UP000237000">
    <property type="component" value="Unassembled WGS sequence"/>
</dbReference>
<proteinExistence type="predicted"/>
<reference evidence="2" key="1">
    <citation type="submission" date="2016-06" db="EMBL/GenBank/DDBJ databases">
        <title>Parallel loss of symbiosis genes in relatives of nitrogen-fixing non-legume Parasponia.</title>
        <authorList>
            <person name="Van Velzen R."/>
            <person name="Holmer R."/>
            <person name="Bu F."/>
            <person name="Rutten L."/>
            <person name="Van Zeijl A."/>
            <person name="Liu W."/>
            <person name="Santuari L."/>
            <person name="Cao Q."/>
            <person name="Sharma T."/>
            <person name="Shen D."/>
            <person name="Roswanjaya Y."/>
            <person name="Wardhani T."/>
            <person name="Kalhor M.S."/>
            <person name="Jansen J."/>
            <person name="Van den Hoogen J."/>
            <person name="Gungor B."/>
            <person name="Hartog M."/>
            <person name="Hontelez J."/>
            <person name="Verver J."/>
            <person name="Yang W.-C."/>
            <person name="Schijlen E."/>
            <person name="Repin R."/>
            <person name="Schilthuizen M."/>
            <person name="Schranz E."/>
            <person name="Heidstra R."/>
            <person name="Miyata K."/>
            <person name="Fedorova E."/>
            <person name="Kohlen W."/>
            <person name="Bisseling T."/>
            <person name="Smit S."/>
            <person name="Geurts R."/>
        </authorList>
    </citation>
    <scope>NUCLEOTIDE SEQUENCE [LARGE SCALE GENOMIC DNA]</scope>
    <source>
        <strain evidence="2">cv. RG33-2</strain>
    </source>
</reference>
<comment type="caution">
    <text evidence="1">The sequence shown here is derived from an EMBL/GenBank/DDBJ whole genome shotgun (WGS) entry which is preliminary data.</text>
</comment>
<feature type="non-terminal residue" evidence="1">
    <location>
        <position position="63"/>
    </location>
</feature>
<dbReference type="InParanoid" id="A0A2P5FJG8"/>